<dbReference type="EMBL" id="SPHZ02000005">
    <property type="protein sequence ID" value="KAF0920094.1"/>
    <property type="molecule type" value="Genomic_DNA"/>
</dbReference>
<dbReference type="Proteomes" id="UP000479710">
    <property type="component" value="Unassembled WGS sequence"/>
</dbReference>
<keyword evidence="1" id="KW-0812">Transmembrane</keyword>
<evidence type="ECO:0000313" key="2">
    <source>
        <dbReference type="EMBL" id="KAF0920094.1"/>
    </source>
</evidence>
<name>A0A6G1E6N6_9ORYZ</name>
<gene>
    <name evidence="2" type="ORF">E2562_033344</name>
</gene>
<keyword evidence="1" id="KW-1133">Transmembrane helix</keyword>
<sequence>MALQSSASVSFLDGEWRLPPVSCTPPMPLHPLIQHIGERRHLLPCLVRGHTLGILELLPLKSLIVALAAILITVLVTLAFYKDHQGQPHSGLPTNLPSLGVSILNPGFAIGH</sequence>
<feature type="transmembrane region" description="Helical" evidence="1">
    <location>
        <begin position="62"/>
        <end position="81"/>
    </location>
</feature>
<comment type="caution">
    <text evidence="2">The sequence shown here is derived from an EMBL/GenBank/DDBJ whole genome shotgun (WGS) entry which is preliminary data.</text>
</comment>
<protein>
    <submittedName>
        <fullName evidence="2">Uncharacterized protein</fullName>
    </submittedName>
</protein>
<evidence type="ECO:0000256" key="1">
    <source>
        <dbReference type="SAM" id="Phobius"/>
    </source>
</evidence>
<dbReference type="AlphaFoldDB" id="A0A6G1E6N6"/>
<reference evidence="2 3" key="1">
    <citation type="submission" date="2019-11" db="EMBL/GenBank/DDBJ databases">
        <title>Whole genome sequence of Oryza granulata.</title>
        <authorList>
            <person name="Li W."/>
        </authorList>
    </citation>
    <scope>NUCLEOTIDE SEQUENCE [LARGE SCALE GENOMIC DNA]</scope>
    <source>
        <strain evidence="3">cv. Menghai</strain>
        <tissue evidence="2">Leaf</tissue>
    </source>
</reference>
<keyword evidence="1" id="KW-0472">Membrane</keyword>
<proteinExistence type="predicted"/>
<keyword evidence="3" id="KW-1185">Reference proteome</keyword>
<accession>A0A6G1E6N6</accession>
<organism evidence="2 3">
    <name type="scientific">Oryza meyeriana var. granulata</name>
    <dbReference type="NCBI Taxonomy" id="110450"/>
    <lineage>
        <taxon>Eukaryota</taxon>
        <taxon>Viridiplantae</taxon>
        <taxon>Streptophyta</taxon>
        <taxon>Embryophyta</taxon>
        <taxon>Tracheophyta</taxon>
        <taxon>Spermatophyta</taxon>
        <taxon>Magnoliopsida</taxon>
        <taxon>Liliopsida</taxon>
        <taxon>Poales</taxon>
        <taxon>Poaceae</taxon>
        <taxon>BOP clade</taxon>
        <taxon>Oryzoideae</taxon>
        <taxon>Oryzeae</taxon>
        <taxon>Oryzinae</taxon>
        <taxon>Oryza</taxon>
        <taxon>Oryza meyeriana</taxon>
    </lineage>
</organism>
<evidence type="ECO:0000313" key="3">
    <source>
        <dbReference type="Proteomes" id="UP000479710"/>
    </source>
</evidence>